<reference evidence="18" key="1">
    <citation type="submission" date="2021-06" db="EMBL/GenBank/DDBJ databases">
        <authorList>
            <consortium name="Wellcome Sanger Institute Data Sharing"/>
        </authorList>
    </citation>
    <scope>NUCLEOTIDE SEQUENCE [LARGE SCALE GENOMIC DNA]</scope>
</reference>
<evidence type="ECO:0000256" key="15">
    <source>
        <dbReference type="SAM" id="MobiDB-lite"/>
    </source>
</evidence>
<feature type="chain" id="PRO_5034699579" description="Complement C1q subcomponent subunit A" evidence="16">
    <location>
        <begin position="35"/>
        <end position="259"/>
    </location>
</feature>
<evidence type="ECO:0000256" key="16">
    <source>
        <dbReference type="SAM" id="SignalP"/>
    </source>
</evidence>
<evidence type="ECO:0000256" key="8">
    <source>
        <dbReference type="ARBA" id="ARBA00022737"/>
    </source>
</evidence>
<dbReference type="GO" id="GO:0006958">
    <property type="term" value="P:complement activation, classical pathway"/>
    <property type="evidence" value="ECO:0007669"/>
    <property type="project" value="UniProtKB-KW"/>
</dbReference>
<keyword evidence="5" id="KW-0272">Extracellular matrix</keyword>
<comment type="subunit">
    <text evidence="14">Core component of the complement C1 complex, a calcium-dependent complex composed of 1 molecule of the C1Q subcomplex, 2 molecules of C1R and 2 molecules of C1S. The C1Q subcomplex is composed 18 subunits: 3 chains of C1QA, C1QB, and C1QC trimerize to form 6 collagen-like triple helices connected to six globular ligand-recognition modules (C1q domain). Interacts with CR1 (via Sushi 24 and Sushi 25 domains). Interacts (via C-terminus) with CD33; this interaction activates CD33 inhibitory motifs.</text>
</comment>
<dbReference type="InterPro" id="IPR001073">
    <property type="entry name" value="C1q_dom"/>
</dbReference>
<keyword evidence="19" id="KW-1185">Reference proteome</keyword>
<dbReference type="PANTHER" id="PTHR15427:SF26">
    <property type="entry name" value="COMPLEMENT C1Q SUBCOMPONENT SUBUNIT A"/>
    <property type="match status" value="1"/>
</dbReference>
<dbReference type="GO" id="GO:0045087">
    <property type="term" value="P:innate immune response"/>
    <property type="evidence" value="ECO:0007669"/>
    <property type="project" value="UniProtKB-KW"/>
</dbReference>
<evidence type="ECO:0000256" key="3">
    <source>
        <dbReference type="ARBA" id="ARBA00013456"/>
    </source>
</evidence>
<dbReference type="InterPro" id="IPR050392">
    <property type="entry name" value="Collagen/C1q_domain"/>
</dbReference>
<evidence type="ECO:0000256" key="7">
    <source>
        <dbReference type="ARBA" id="ARBA00022729"/>
    </source>
</evidence>
<name>A0A8C4SNH9_ERPCA</name>
<feature type="compositionally biased region" description="Basic and acidic residues" evidence="15">
    <location>
        <begin position="41"/>
        <end position="56"/>
    </location>
</feature>
<gene>
    <name evidence="18" type="primary">C1QA</name>
    <name evidence="18" type="synonym">LOC114656899</name>
</gene>
<keyword evidence="9" id="KW-0391">Immunity</keyword>
<dbReference type="PRINTS" id="PR00007">
    <property type="entry name" value="COMPLEMNTC1Q"/>
</dbReference>
<evidence type="ECO:0000256" key="5">
    <source>
        <dbReference type="ARBA" id="ARBA00022530"/>
    </source>
</evidence>
<evidence type="ECO:0000313" key="18">
    <source>
        <dbReference type="Ensembl" id="ENSECRP00000019620.1"/>
    </source>
</evidence>
<dbReference type="Proteomes" id="UP000694620">
    <property type="component" value="Chromosome 9"/>
</dbReference>
<evidence type="ECO:0000256" key="2">
    <source>
        <dbReference type="ARBA" id="ARBA00004498"/>
    </source>
</evidence>
<dbReference type="AlphaFoldDB" id="A0A8C4SNH9"/>
<evidence type="ECO:0000259" key="17">
    <source>
        <dbReference type="PROSITE" id="PS50871"/>
    </source>
</evidence>
<dbReference type="OrthoDB" id="6343173at2759"/>
<evidence type="ECO:0000256" key="1">
    <source>
        <dbReference type="ARBA" id="ARBA00004241"/>
    </source>
</evidence>
<dbReference type="GeneTree" id="ENSGT00940000162143"/>
<dbReference type="SUPFAM" id="SSF49842">
    <property type="entry name" value="TNF-like"/>
    <property type="match status" value="1"/>
</dbReference>
<dbReference type="Pfam" id="PF01391">
    <property type="entry name" value="Collagen"/>
    <property type="match status" value="1"/>
</dbReference>
<keyword evidence="10" id="KW-0180">Complement pathway</keyword>
<evidence type="ECO:0000256" key="13">
    <source>
        <dbReference type="ARBA" id="ARBA00023278"/>
    </source>
</evidence>
<keyword evidence="8" id="KW-0677">Repeat</keyword>
<dbReference type="GO" id="GO:0005581">
    <property type="term" value="C:collagen trimer"/>
    <property type="evidence" value="ECO:0007669"/>
    <property type="project" value="UniProtKB-KW"/>
</dbReference>
<evidence type="ECO:0000256" key="10">
    <source>
        <dbReference type="ARBA" id="ARBA00022875"/>
    </source>
</evidence>
<evidence type="ECO:0000256" key="14">
    <source>
        <dbReference type="ARBA" id="ARBA00093497"/>
    </source>
</evidence>
<sequence>MVTHMERMTTKRTLWSPAFWTMVILSTALGQVQSDTCSAKDGSDGHPGIDGRDGLKGHKGQKGEPALPTSGTAQYGQKGDPGQRGPEGMPGPKGFNGRLGEPGPPGPSGPNGDKGSQGGFASPHVSAFSVTRTLPDVPKPGSPIIFNNAITNSGGHFDTKTGVFTCKIPGIYYFVYHAQSDGNLCMSLKSKSSTNHVQEVEFCDYNTRNLAQINSGGTVFNLKKNDQVWLEAVNNAPRLATLPDSSSIFNGFLLFPITV</sequence>
<evidence type="ECO:0000256" key="12">
    <source>
        <dbReference type="ARBA" id="ARBA00023180"/>
    </source>
</evidence>
<dbReference type="Pfam" id="PF00386">
    <property type="entry name" value="C1q"/>
    <property type="match status" value="1"/>
</dbReference>
<comment type="subcellular location">
    <subcellularLocation>
        <location evidence="1">Cell surface</location>
    </subcellularLocation>
    <subcellularLocation>
        <location evidence="2">Secreted</location>
        <location evidence="2">Extracellular space</location>
        <location evidence="2">Extracellular matrix</location>
    </subcellularLocation>
</comment>
<keyword evidence="13" id="KW-0379">Hydroxylation</keyword>
<keyword evidence="12" id="KW-0325">Glycoprotein</keyword>
<evidence type="ECO:0000256" key="4">
    <source>
        <dbReference type="ARBA" id="ARBA00022525"/>
    </source>
</evidence>
<dbReference type="Ensembl" id="ENSECRT00000020016.1">
    <property type="protein sequence ID" value="ENSECRP00000019620.1"/>
    <property type="gene ID" value="ENSECRG00000013125.1"/>
</dbReference>
<keyword evidence="7 16" id="KW-0732">Signal</keyword>
<keyword evidence="4" id="KW-0964">Secreted</keyword>
<dbReference type="Gene3D" id="2.60.120.40">
    <property type="match status" value="1"/>
</dbReference>
<dbReference type="SMART" id="SM00110">
    <property type="entry name" value="C1Q"/>
    <property type="match status" value="1"/>
</dbReference>
<evidence type="ECO:0000256" key="6">
    <source>
        <dbReference type="ARBA" id="ARBA00022588"/>
    </source>
</evidence>
<reference evidence="18" key="3">
    <citation type="submission" date="2025-09" db="UniProtKB">
        <authorList>
            <consortium name="Ensembl"/>
        </authorList>
    </citation>
    <scope>IDENTIFICATION</scope>
</reference>
<accession>A0A8C4SNH9</accession>
<keyword evidence="6" id="KW-0399">Innate immunity</keyword>
<organism evidence="18 19">
    <name type="scientific">Erpetoichthys calabaricus</name>
    <name type="common">Rope fish</name>
    <name type="synonym">Calamoichthys calabaricus</name>
    <dbReference type="NCBI Taxonomy" id="27687"/>
    <lineage>
        <taxon>Eukaryota</taxon>
        <taxon>Metazoa</taxon>
        <taxon>Chordata</taxon>
        <taxon>Craniata</taxon>
        <taxon>Vertebrata</taxon>
        <taxon>Euteleostomi</taxon>
        <taxon>Actinopterygii</taxon>
        <taxon>Polypteriformes</taxon>
        <taxon>Polypteridae</taxon>
        <taxon>Erpetoichthys</taxon>
    </lineage>
</organism>
<protein>
    <recommendedName>
        <fullName evidence="3">Complement C1q subcomponent subunit A</fullName>
    </recommendedName>
</protein>
<dbReference type="InterPro" id="IPR008160">
    <property type="entry name" value="Collagen"/>
</dbReference>
<feature type="region of interest" description="Disordered" evidence="15">
    <location>
        <begin position="35"/>
        <end position="123"/>
    </location>
</feature>
<dbReference type="PANTHER" id="PTHR15427">
    <property type="entry name" value="EMILIN ELASTIN MICROFIBRIL INTERFACE-LOCATED PROTEIN ELASTIN MICROFIBRIL INTERFACER"/>
    <property type="match status" value="1"/>
</dbReference>
<evidence type="ECO:0000313" key="19">
    <source>
        <dbReference type="Proteomes" id="UP000694620"/>
    </source>
</evidence>
<keyword evidence="11" id="KW-1015">Disulfide bond</keyword>
<dbReference type="GO" id="GO:0009986">
    <property type="term" value="C:cell surface"/>
    <property type="evidence" value="ECO:0007669"/>
    <property type="project" value="UniProtKB-SubCell"/>
</dbReference>
<proteinExistence type="predicted"/>
<feature type="signal peptide" evidence="16">
    <location>
        <begin position="1"/>
        <end position="34"/>
    </location>
</feature>
<reference evidence="18" key="2">
    <citation type="submission" date="2025-08" db="UniProtKB">
        <authorList>
            <consortium name="Ensembl"/>
        </authorList>
    </citation>
    <scope>IDENTIFICATION</scope>
</reference>
<feature type="domain" description="C1q" evidence="17">
    <location>
        <begin position="121"/>
        <end position="259"/>
    </location>
</feature>
<evidence type="ECO:0000256" key="11">
    <source>
        <dbReference type="ARBA" id="ARBA00023157"/>
    </source>
</evidence>
<dbReference type="InterPro" id="IPR008983">
    <property type="entry name" value="Tumour_necrosis_fac-like_dom"/>
</dbReference>
<dbReference type="PROSITE" id="PS50871">
    <property type="entry name" value="C1Q"/>
    <property type="match status" value="1"/>
</dbReference>
<evidence type="ECO:0000256" key="9">
    <source>
        <dbReference type="ARBA" id="ARBA00022859"/>
    </source>
</evidence>